<evidence type="ECO:0000256" key="6">
    <source>
        <dbReference type="ARBA" id="ARBA00022927"/>
    </source>
</evidence>
<evidence type="ECO:0000256" key="11">
    <source>
        <dbReference type="SAM" id="MobiDB-lite"/>
    </source>
</evidence>
<dbReference type="GO" id="GO:0015031">
    <property type="term" value="P:protein transport"/>
    <property type="evidence" value="ECO:0007669"/>
    <property type="project" value="UniProtKB-KW"/>
</dbReference>
<dbReference type="GO" id="GO:0003924">
    <property type="term" value="F:GTPase activity"/>
    <property type="evidence" value="ECO:0007669"/>
    <property type="project" value="InterPro"/>
</dbReference>
<dbReference type="SMART" id="SM00177">
    <property type="entry name" value="ARF"/>
    <property type="match status" value="1"/>
</dbReference>
<dbReference type="PROSITE" id="PS51421">
    <property type="entry name" value="RAS"/>
    <property type="match status" value="1"/>
</dbReference>
<keyword evidence="9" id="KW-0449">Lipoprotein</keyword>
<evidence type="ECO:0000256" key="3">
    <source>
        <dbReference type="ARBA" id="ARBA00022448"/>
    </source>
</evidence>
<evidence type="ECO:0000256" key="10">
    <source>
        <dbReference type="ARBA" id="ARBA00023289"/>
    </source>
</evidence>
<organism evidence="12">
    <name type="scientific">Aureoumbra lagunensis</name>
    <dbReference type="NCBI Taxonomy" id="44058"/>
    <lineage>
        <taxon>Eukaryota</taxon>
        <taxon>Sar</taxon>
        <taxon>Stramenopiles</taxon>
        <taxon>Ochrophyta</taxon>
        <taxon>Pelagophyceae</taxon>
        <taxon>Pelagomonadales</taxon>
        <taxon>Aureoumbra</taxon>
    </lineage>
</organism>
<keyword evidence="6" id="KW-0653">Protein transport</keyword>
<dbReference type="SUPFAM" id="SSF52540">
    <property type="entry name" value="P-loop containing nucleoside triphosphate hydrolases"/>
    <property type="match status" value="1"/>
</dbReference>
<accession>A0A7S3K6D1</accession>
<gene>
    <name evidence="12" type="ORF">ALAG00032_LOCUS15579</name>
</gene>
<evidence type="ECO:0000313" key="12">
    <source>
        <dbReference type="EMBL" id="CAE0374775.1"/>
    </source>
</evidence>
<dbReference type="InterPro" id="IPR050305">
    <property type="entry name" value="Small_GTPase_Rab"/>
</dbReference>
<dbReference type="PROSITE" id="PS51419">
    <property type="entry name" value="RAB"/>
    <property type="match status" value="1"/>
</dbReference>
<dbReference type="AlphaFoldDB" id="A0A7S3K6D1"/>
<dbReference type="SMART" id="SM00176">
    <property type="entry name" value="RAN"/>
    <property type="match status" value="1"/>
</dbReference>
<evidence type="ECO:0000256" key="8">
    <source>
        <dbReference type="ARBA" id="ARBA00023136"/>
    </source>
</evidence>
<sequence>MTSAASRPFDLQIKLLMIGDSAVGKTSLLLRYANDTFSSTFITTIGIDFKIKTIDLDGKRVKLQIWDTAGQEQFRTITRSYFRGAQGIVLVYDVTDRGTFNSVRSWMSQIADHADAQVNRILIGNKCDNEAARQVAVEEGQRLAEEYGVQFFETSAKNDLNVTESFIAIARQAKARLPSESSNTNANIKNLNNKSSGSKSSCCK</sequence>
<dbReference type="Gene3D" id="3.40.50.300">
    <property type="entry name" value="P-loop containing nucleotide triphosphate hydrolases"/>
    <property type="match status" value="1"/>
</dbReference>
<dbReference type="FunFam" id="3.40.50.300:FF:000363">
    <property type="entry name" value="Secretion related GTPase srgA"/>
    <property type="match status" value="1"/>
</dbReference>
<evidence type="ECO:0000256" key="5">
    <source>
        <dbReference type="ARBA" id="ARBA00022741"/>
    </source>
</evidence>
<dbReference type="InterPro" id="IPR005225">
    <property type="entry name" value="Small_GTP-bd"/>
</dbReference>
<dbReference type="SMART" id="SM00173">
    <property type="entry name" value="RAS"/>
    <property type="match status" value="1"/>
</dbReference>
<comment type="subcellular location">
    <subcellularLocation>
        <location evidence="1">Cell membrane</location>
        <topology evidence="1">Lipid-anchor</topology>
        <orientation evidence="1">Cytoplasmic side</orientation>
    </subcellularLocation>
</comment>
<dbReference type="SMART" id="SM00175">
    <property type="entry name" value="RAB"/>
    <property type="match status" value="1"/>
</dbReference>
<evidence type="ECO:0000256" key="9">
    <source>
        <dbReference type="ARBA" id="ARBA00023288"/>
    </source>
</evidence>
<reference evidence="12" key="1">
    <citation type="submission" date="2021-01" db="EMBL/GenBank/DDBJ databases">
        <authorList>
            <person name="Corre E."/>
            <person name="Pelletier E."/>
            <person name="Niang G."/>
            <person name="Scheremetjew M."/>
            <person name="Finn R."/>
            <person name="Kale V."/>
            <person name="Holt S."/>
            <person name="Cochrane G."/>
            <person name="Meng A."/>
            <person name="Brown T."/>
            <person name="Cohen L."/>
        </authorList>
    </citation>
    <scope>NUCLEOTIDE SEQUENCE</scope>
    <source>
        <strain evidence="12">CCMP1510</strain>
    </source>
</reference>
<comment type="similarity">
    <text evidence="2">Belongs to the small GTPase superfamily. Rab family.</text>
</comment>
<evidence type="ECO:0000256" key="2">
    <source>
        <dbReference type="ARBA" id="ARBA00006270"/>
    </source>
</evidence>
<keyword evidence="7" id="KW-0342">GTP-binding</keyword>
<name>A0A7S3K6D1_9STRA</name>
<evidence type="ECO:0000256" key="1">
    <source>
        <dbReference type="ARBA" id="ARBA00004342"/>
    </source>
</evidence>
<dbReference type="Pfam" id="PF00071">
    <property type="entry name" value="Ras"/>
    <property type="match status" value="1"/>
</dbReference>
<evidence type="ECO:0000256" key="7">
    <source>
        <dbReference type="ARBA" id="ARBA00023134"/>
    </source>
</evidence>
<dbReference type="PRINTS" id="PR00449">
    <property type="entry name" value="RASTRNSFRMNG"/>
</dbReference>
<dbReference type="PROSITE" id="PS51420">
    <property type="entry name" value="RHO"/>
    <property type="match status" value="1"/>
</dbReference>
<keyword evidence="3" id="KW-0813">Transport</keyword>
<dbReference type="GO" id="GO:0005525">
    <property type="term" value="F:GTP binding"/>
    <property type="evidence" value="ECO:0007669"/>
    <property type="project" value="UniProtKB-KW"/>
</dbReference>
<keyword evidence="5" id="KW-0547">Nucleotide-binding</keyword>
<feature type="compositionally biased region" description="Low complexity" evidence="11">
    <location>
        <begin position="181"/>
        <end position="204"/>
    </location>
</feature>
<evidence type="ECO:0000256" key="4">
    <source>
        <dbReference type="ARBA" id="ARBA00022475"/>
    </source>
</evidence>
<dbReference type="EMBL" id="HBIJ01023554">
    <property type="protein sequence ID" value="CAE0374775.1"/>
    <property type="molecule type" value="Transcribed_RNA"/>
</dbReference>
<dbReference type="InterPro" id="IPR001806">
    <property type="entry name" value="Small_GTPase"/>
</dbReference>
<keyword evidence="8" id="KW-0472">Membrane</keyword>
<keyword evidence="10" id="KW-0636">Prenylation</keyword>
<proteinExistence type="inferred from homology"/>
<dbReference type="NCBIfam" id="TIGR00231">
    <property type="entry name" value="small_GTP"/>
    <property type="match status" value="1"/>
</dbReference>
<dbReference type="InterPro" id="IPR027417">
    <property type="entry name" value="P-loop_NTPase"/>
</dbReference>
<dbReference type="SMART" id="SM00174">
    <property type="entry name" value="RHO"/>
    <property type="match status" value="1"/>
</dbReference>
<dbReference type="GO" id="GO:0005886">
    <property type="term" value="C:plasma membrane"/>
    <property type="evidence" value="ECO:0007669"/>
    <property type="project" value="UniProtKB-SubCell"/>
</dbReference>
<feature type="region of interest" description="Disordered" evidence="11">
    <location>
        <begin position="178"/>
        <end position="204"/>
    </location>
</feature>
<protein>
    <submittedName>
        <fullName evidence="12">Uncharacterized protein</fullName>
    </submittedName>
</protein>
<keyword evidence="4" id="KW-1003">Cell membrane</keyword>
<dbReference type="PANTHER" id="PTHR47980">
    <property type="entry name" value="LD44762P"/>
    <property type="match status" value="1"/>
</dbReference>